<accession>A0AA88YJN3</accession>
<dbReference type="Proteomes" id="UP001186944">
    <property type="component" value="Unassembled WGS sequence"/>
</dbReference>
<dbReference type="InterPro" id="IPR026136">
    <property type="entry name" value="RIPOR3"/>
</dbReference>
<protein>
    <recommendedName>
        <fullName evidence="3">FAM65 N-terminal domain-containing protein</fullName>
    </recommendedName>
</protein>
<name>A0AA88YJN3_PINIB</name>
<comment type="caution">
    <text evidence="4">The sequence shown here is derived from an EMBL/GenBank/DDBJ whole genome shotgun (WGS) entry which is preliminary data.</text>
</comment>
<evidence type="ECO:0000313" key="4">
    <source>
        <dbReference type="EMBL" id="KAK3102582.1"/>
    </source>
</evidence>
<feature type="compositionally biased region" description="Polar residues" evidence="2">
    <location>
        <begin position="469"/>
        <end position="486"/>
    </location>
</feature>
<dbReference type="EMBL" id="VSWD01000005">
    <property type="protein sequence ID" value="KAK3102582.1"/>
    <property type="molecule type" value="Genomic_DNA"/>
</dbReference>
<dbReference type="AlphaFoldDB" id="A0AA88YJN3"/>
<dbReference type="InterPro" id="IPR031780">
    <property type="entry name" value="FAM65_N"/>
</dbReference>
<dbReference type="PANTHER" id="PTHR15829:SF13">
    <property type="entry name" value="FAM65 N-TERMINAL DOMAIN-CONTAINING PROTEIN"/>
    <property type="match status" value="1"/>
</dbReference>
<comment type="similarity">
    <text evidence="1">Belongs to the RIPOR family.</text>
</comment>
<feature type="compositionally biased region" description="Polar residues" evidence="2">
    <location>
        <begin position="65"/>
        <end position="77"/>
    </location>
</feature>
<evidence type="ECO:0000313" key="5">
    <source>
        <dbReference type="Proteomes" id="UP001186944"/>
    </source>
</evidence>
<dbReference type="Pfam" id="PF15903">
    <property type="entry name" value="PL48"/>
    <property type="match status" value="1"/>
</dbReference>
<feature type="region of interest" description="Disordered" evidence="2">
    <location>
        <begin position="65"/>
        <end position="88"/>
    </location>
</feature>
<organism evidence="4 5">
    <name type="scientific">Pinctada imbricata</name>
    <name type="common">Atlantic pearl-oyster</name>
    <name type="synonym">Pinctada martensii</name>
    <dbReference type="NCBI Taxonomy" id="66713"/>
    <lineage>
        <taxon>Eukaryota</taxon>
        <taxon>Metazoa</taxon>
        <taxon>Spiralia</taxon>
        <taxon>Lophotrochozoa</taxon>
        <taxon>Mollusca</taxon>
        <taxon>Bivalvia</taxon>
        <taxon>Autobranchia</taxon>
        <taxon>Pteriomorphia</taxon>
        <taxon>Pterioida</taxon>
        <taxon>Pterioidea</taxon>
        <taxon>Pteriidae</taxon>
        <taxon>Pinctada</taxon>
    </lineage>
</organism>
<dbReference type="PANTHER" id="PTHR15829">
    <property type="entry name" value="PROTEIN KINASE PKN/PRK1, EFFECTOR"/>
    <property type="match status" value="1"/>
</dbReference>
<evidence type="ECO:0000259" key="3">
    <source>
        <dbReference type="Pfam" id="PF15903"/>
    </source>
</evidence>
<reference evidence="4" key="1">
    <citation type="submission" date="2019-08" db="EMBL/GenBank/DDBJ databases">
        <title>The improved chromosome-level genome for the pearl oyster Pinctada fucata martensii using PacBio sequencing and Hi-C.</title>
        <authorList>
            <person name="Zheng Z."/>
        </authorList>
    </citation>
    <scope>NUCLEOTIDE SEQUENCE</scope>
    <source>
        <strain evidence="4">ZZ-2019</strain>
        <tissue evidence="4">Adductor muscle</tissue>
    </source>
</reference>
<feature type="domain" description="FAM65 N-terminal" evidence="3">
    <location>
        <begin position="29"/>
        <end position="334"/>
    </location>
</feature>
<sequence>MTRKDPFQPDNHVLLENVTTHDKSRQISVNRSQSFAGMASKHEIYSPTGAPVLGESLRAKSHWTINRPQQNSRSTLGVNRKSPKIPKIPRPNRALLMFESVKKGVRELIEATKEDIDVLHSRGIDQTSTAQQIKSAERYLKRLEFHLAKIEELHDHYLVQKQMRDGTRTMQRAFITSPHRRKDSMERVRYGIKECSQTMCSIEAQLEAMMGTFQCKSKGMAGFARLCPGDVFEINIKHGNQKWKSRGRIEKTGNQKWDNCEYKFKAIVGDVMRIKGVEVRSFKSVLLGEKSCETKDLFSANPQLMTVSINSNGSLKYSIIITWNPLDGVEDSMQYYEVPLRPQTSPRKRPVSVLALNGELSGSYSNLSGNENSLNMVTEGHSVASSKNDPCNVEEATNILSTTLEDYHGQYRELEKLEDVIVMLEHVLRKESRCSSRSSSISVSIESALEAFDFLNTEEEVEETEKPSDSSAFDNVISSPESTAKTADSGIESLAKRLSEDTTLGSSLGSSPLPPSTGNEQVDQALIFHLVYCERLLESLGNFGPLKCREIYALDKLQKQADIVEHLVKISQSGAEVDLLPVMTELTGGQKFTRILVLRHLVMRILDVPNYDPDKIKPTCIVTLHQFIRYFKDEGGLQNVDAVAAELQMIEKLCSPNSDMVVKTIMSLQGSLPPGPCMKVLGALLVSNNREISNCVGEFNRHFSWILACLSIGLSALLVFVEGLEDKTAEVRAGCCDALSILEATESIDRLAYLCQTDTSSLVKTKAKETLLTFGEVGRKTFEEIQLSSHGFQGLQVRK</sequence>
<gene>
    <name evidence="4" type="ORF">FSP39_012348</name>
</gene>
<keyword evidence="5" id="KW-1185">Reference proteome</keyword>
<feature type="region of interest" description="Disordered" evidence="2">
    <location>
        <begin position="458"/>
        <end position="490"/>
    </location>
</feature>
<proteinExistence type="inferred from homology"/>
<evidence type="ECO:0000256" key="2">
    <source>
        <dbReference type="SAM" id="MobiDB-lite"/>
    </source>
</evidence>
<evidence type="ECO:0000256" key="1">
    <source>
        <dbReference type="ARBA" id="ARBA00005744"/>
    </source>
</evidence>